<evidence type="ECO:0000256" key="6">
    <source>
        <dbReference type="RuleBase" id="RU003423"/>
    </source>
</evidence>
<evidence type="ECO:0000313" key="9">
    <source>
        <dbReference type="EMBL" id="SHI97727.1"/>
    </source>
</evidence>
<dbReference type="InterPro" id="IPR023213">
    <property type="entry name" value="CAT-like_dom_sf"/>
</dbReference>
<dbReference type="Gene3D" id="2.40.50.100">
    <property type="match status" value="1"/>
</dbReference>
<dbReference type="EC" id="2.3.1.-" evidence="6"/>
<dbReference type="GO" id="GO:0005737">
    <property type="term" value="C:cytoplasm"/>
    <property type="evidence" value="ECO:0007669"/>
    <property type="project" value="TreeGrafter"/>
</dbReference>
<dbReference type="PANTHER" id="PTHR43178:SF5">
    <property type="entry name" value="LIPOAMIDE ACYLTRANSFERASE COMPONENT OF BRANCHED-CHAIN ALPHA-KETO ACID DEHYDROGENASE COMPLEX, MITOCHONDRIAL"/>
    <property type="match status" value="1"/>
</dbReference>
<keyword evidence="5 6" id="KW-0012">Acyltransferase</keyword>
<dbReference type="RefSeq" id="WP_207650401.1">
    <property type="nucleotide sequence ID" value="NZ_FQZV01000011.1"/>
</dbReference>
<dbReference type="InterPro" id="IPR001078">
    <property type="entry name" value="2-oxoacid_DH_actylTfrase"/>
</dbReference>
<dbReference type="InterPro" id="IPR000089">
    <property type="entry name" value="Biotin_lipoyl"/>
</dbReference>
<evidence type="ECO:0000313" key="10">
    <source>
        <dbReference type="Proteomes" id="UP000184536"/>
    </source>
</evidence>
<comment type="similarity">
    <text evidence="2 6">Belongs to the 2-oxoacid dehydrogenase family.</text>
</comment>
<evidence type="ECO:0000256" key="1">
    <source>
        <dbReference type="ARBA" id="ARBA00001938"/>
    </source>
</evidence>
<accession>A0A1M6FJ48</accession>
<feature type="domain" description="Peripheral subunit-binding (PSBD)" evidence="8">
    <location>
        <begin position="135"/>
        <end position="172"/>
    </location>
</feature>
<keyword evidence="3 6" id="KW-0808">Transferase</keyword>
<dbReference type="Pfam" id="PF02817">
    <property type="entry name" value="E3_binding"/>
    <property type="match status" value="1"/>
</dbReference>
<comment type="cofactor">
    <cofactor evidence="1 6">
        <name>(R)-lipoate</name>
        <dbReference type="ChEBI" id="CHEBI:83088"/>
    </cofactor>
</comment>
<dbReference type="PROSITE" id="PS50968">
    <property type="entry name" value="BIOTINYL_LIPOYL"/>
    <property type="match status" value="1"/>
</dbReference>
<dbReference type="InterPro" id="IPR011053">
    <property type="entry name" value="Single_hybrid_motif"/>
</dbReference>
<dbReference type="Proteomes" id="UP000184536">
    <property type="component" value="Unassembled WGS sequence"/>
</dbReference>
<evidence type="ECO:0000256" key="3">
    <source>
        <dbReference type="ARBA" id="ARBA00022679"/>
    </source>
</evidence>
<evidence type="ECO:0000259" key="7">
    <source>
        <dbReference type="PROSITE" id="PS50968"/>
    </source>
</evidence>
<name>A0A1M6FJ48_9FIRM</name>
<keyword evidence="4 6" id="KW-0450">Lipoyl</keyword>
<dbReference type="EMBL" id="FQZV01000011">
    <property type="protein sequence ID" value="SHI97727.1"/>
    <property type="molecule type" value="Genomic_DNA"/>
</dbReference>
<sequence>MIREFKFPDIGEGVHEGILLKWHVKVGDRVKAGDPLAEVETDKVNAELPSPYSGKVSELLAAVGGTIHVGQVIIRIEDQSGKVSQEAASEPTVQVVEEENAGVVGALEASSEVIPSSAEGRKNSFTEKEIPQKVLATPVARKMAYDLGLDIRTIKGTGPGGRIMKEDIRRAGESNEKKPAAVAVQETPGTGILPSGSGKIERVPLSMMRKTIAKKMAQSKYTAPHATAMDEADVTELVQFRNKIKERFFADYGVSITFMPFIMKAVCLALKENEKLNSSYDEENQELLLKRFYHLGIAVDTEEGLMVPVIQDVDKKSIFELAKELEDLSGRARMKKLKIEELKGSTFSITNYGAVGSTFGVPVINYPEAAIIGIGKIEKKPVVREDKLVLRYMLPLSLSFDHRIVDGGDAGRFINTLKKYLSDPYKLTLL</sequence>
<organism evidence="9 10">
    <name type="scientific">Geosporobacter subterraneus DSM 17957</name>
    <dbReference type="NCBI Taxonomy" id="1121919"/>
    <lineage>
        <taxon>Bacteria</taxon>
        <taxon>Bacillati</taxon>
        <taxon>Bacillota</taxon>
        <taxon>Clostridia</taxon>
        <taxon>Peptostreptococcales</taxon>
        <taxon>Thermotaleaceae</taxon>
        <taxon>Geosporobacter</taxon>
    </lineage>
</organism>
<gene>
    <name evidence="9" type="ORF">SAMN02745975_01025</name>
</gene>
<dbReference type="PANTHER" id="PTHR43178">
    <property type="entry name" value="DIHYDROLIPOAMIDE ACETYLTRANSFERASE COMPONENT OF PYRUVATE DEHYDROGENASE COMPLEX"/>
    <property type="match status" value="1"/>
</dbReference>
<evidence type="ECO:0000256" key="5">
    <source>
        <dbReference type="ARBA" id="ARBA00023315"/>
    </source>
</evidence>
<evidence type="ECO:0000256" key="4">
    <source>
        <dbReference type="ARBA" id="ARBA00022823"/>
    </source>
</evidence>
<dbReference type="STRING" id="1121919.SAMN02745975_01025"/>
<dbReference type="InterPro" id="IPR050743">
    <property type="entry name" value="2-oxoacid_DH_E2_comp"/>
</dbReference>
<dbReference type="InterPro" id="IPR004167">
    <property type="entry name" value="PSBD"/>
</dbReference>
<protein>
    <recommendedName>
        <fullName evidence="6">Dihydrolipoamide acetyltransferase component of pyruvate dehydrogenase complex</fullName>
        <ecNumber evidence="6">2.3.1.-</ecNumber>
    </recommendedName>
</protein>
<dbReference type="AlphaFoldDB" id="A0A1M6FJ48"/>
<dbReference type="GO" id="GO:0031405">
    <property type="term" value="F:lipoic acid binding"/>
    <property type="evidence" value="ECO:0007669"/>
    <property type="project" value="TreeGrafter"/>
</dbReference>
<dbReference type="InterPro" id="IPR003016">
    <property type="entry name" value="2-oxoA_DH_lipoyl-BS"/>
</dbReference>
<keyword evidence="9" id="KW-0670">Pyruvate</keyword>
<dbReference type="CDD" id="cd06849">
    <property type="entry name" value="lipoyl_domain"/>
    <property type="match status" value="1"/>
</dbReference>
<dbReference type="FunFam" id="3.30.559.10:FF:000007">
    <property type="entry name" value="Dihydrolipoamide acetyltransferase component of pyruvate dehydrogenase complex"/>
    <property type="match status" value="1"/>
</dbReference>
<dbReference type="SUPFAM" id="SSF47005">
    <property type="entry name" value="Peripheral subunit-binding domain of 2-oxo acid dehydrogenase complex"/>
    <property type="match status" value="1"/>
</dbReference>
<dbReference type="PROSITE" id="PS00189">
    <property type="entry name" value="LIPOYL"/>
    <property type="match status" value="1"/>
</dbReference>
<evidence type="ECO:0000256" key="2">
    <source>
        <dbReference type="ARBA" id="ARBA00007317"/>
    </source>
</evidence>
<dbReference type="SUPFAM" id="SSF51230">
    <property type="entry name" value="Single hybrid motif"/>
    <property type="match status" value="1"/>
</dbReference>
<proteinExistence type="inferred from homology"/>
<dbReference type="SUPFAM" id="SSF52777">
    <property type="entry name" value="CoA-dependent acyltransferases"/>
    <property type="match status" value="1"/>
</dbReference>
<dbReference type="Gene3D" id="4.10.320.10">
    <property type="entry name" value="E3-binding domain"/>
    <property type="match status" value="1"/>
</dbReference>
<dbReference type="Pfam" id="PF00364">
    <property type="entry name" value="Biotin_lipoyl"/>
    <property type="match status" value="1"/>
</dbReference>
<reference evidence="10" key="1">
    <citation type="submission" date="2016-11" db="EMBL/GenBank/DDBJ databases">
        <authorList>
            <person name="Varghese N."/>
            <person name="Submissions S."/>
        </authorList>
    </citation>
    <scope>NUCLEOTIDE SEQUENCE [LARGE SCALE GENOMIC DNA]</scope>
    <source>
        <strain evidence="10">DSM 17957</strain>
    </source>
</reference>
<dbReference type="Pfam" id="PF00198">
    <property type="entry name" value="2-oxoacid_dh"/>
    <property type="match status" value="1"/>
</dbReference>
<evidence type="ECO:0000259" key="8">
    <source>
        <dbReference type="PROSITE" id="PS51826"/>
    </source>
</evidence>
<feature type="domain" description="Lipoyl-binding" evidence="7">
    <location>
        <begin position="2"/>
        <end position="77"/>
    </location>
</feature>
<dbReference type="Gene3D" id="3.30.559.10">
    <property type="entry name" value="Chloramphenicol acetyltransferase-like domain"/>
    <property type="match status" value="1"/>
</dbReference>
<dbReference type="InterPro" id="IPR036625">
    <property type="entry name" value="E3-bd_dom_sf"/>
</dbReference>
<keyword evidence="10" id="KW-1185">Reference proteome</keyword>
<dbReference type="GO" id="GO:0016407">
    <property type="term" value="F:acetyltransferase activity"/>
    <property type="evidence" value="ECO:0007669"/>
    <property type="project" value="TreeGrafter"/>
</dbReference>
<dbReference type="PROSITE" id="PS51826">
    <property type="entry name" value="PSBD"/>
    <property type="match status" value="1"/>
</dbReference>